<organism evidence="5 6">
    <name type="scientific">Stegodyphus mimosarum</name>
    <name type="common">African social velvet spider</name>
    <dbReference type="NCBI Taxonomy" id="407821"/>
    <lineage>
        <taxon>Eukaryota</taxon>
        <taxon>Metazoa</taxon>
        <taxon>Ecdysozoa</taxon>
        <taxon>Arthropoda</taxon>
        <taxon>Chelicerata</taxon>
        <taxon>Arachnida</taxon>
        <taxon>Araneae</taxon>
        <taxon>Araneomorphae</taxon>
        <taxon>Entelegynae</taxon>
        <taxon>Eresoidea</taxon>
        <taxon>Eresidae</taxon>
        <taxon>Stegodyphus</taxon>
    </lineage>
</organism>
<evidence type="ECO:0000259" key="3">
    <source>
        <dbReference type="Pfam" id="PF01498"/>
    </source>
</evidence>
<dbReference type="InterPro" id="IPR009057">
    <property type="entry name" value="Homeodomain-like_sf"/>
</dbReference>
<reference evidence="5 6" key="1">
    <citation type="submission" date="2013-11" db="EMBL/GenBank/DDBJ databases">
        <title>Genome sequencing of Stegodyphus mimosarum.</title>
        <authorList>
            <person name="Bechsgaard J."/>
        </authorList>
    </citation>
    <scope>NUCLEOTIDE SEQUENCE [LARGE SCALE GENOMIC DNA]</scope>
</reference>
<dbReference type="GO" id="GO:0015074">
    <property type="term" value="P:DNA integration"/>
    <property type="evidence" value="ECO:0007669"/>
    <property type="project" value="InterPro"/>
</dbReference>
<dbReference type="Proteomes" id="UP000054359">
    <property type="component" value="Unassembled WGS sequence"/>
</dbReference>
<protein>
    <submittedName>
        <fullName evidence="5">Transposable element Tcb2 transposase</fullName>
    </submittedName>
</protein>
<feature type="non-terminal residue" evidence="5">
    <location>
        <position position="658"/>
    </location>
</feature>
<name>A0A087TV67_STEMI</name>
<evidence type="ECO:0000313" key="5">
    <source>
        <dbReference type="EMBL" id="KFM69006.1"/>
    </source>
</evidence>
<feature type="domain" description="Tc1-like transposase DDE" evidence="4">
    <location>
        <begin position="125"/>
        <end position="270"/>
    </location>
</feature>
<dbReference type="InterPro" id="IPR052338">
    <property type="entry name" value="Transposase_5"/>
</dbReference>
<dbReference type="AlphaFoldDB" id="A0A087TV67"/>
<evidence type="ECO:0000256" key="2">
    <source>
        <dbReference type="SAM" id="MobiDB-lite"/>
    </source>
</evidence>
<dbReference type="Pfam" id="PF01498">
    <property type="entry name" value="HTH_Tnp_Tc3_2"/>
    <property type="match status" value="1"/>
</dbReference>
<proteinExistence type="predicted"/>
<dbReference type="SUPFAM" id="SSF46689">
    <property type="entry name" value="Homeodomain-like"/>
    <property type="match status" value="1"/>
</dbReference>
<dbReference type="STRING" id="407821.A0A087TV67"/>
<dbReference type="PANTHER" id="PTHR23022:SF135">
    <property type="entry name" value="SI:DKEY-77F5.3"/>
    <property type="match status" value="1"/>
</dbReference>
<evidence type="ECO:0000256" key="1">
    <source>
        <dbReference type="ARBA" id="ARBA00004123"/>
    </source>
</evidence>
<dbReference type="GO" id="GO:0006313">
    <property type="term" value="P:DNA transposition"/>
    <property type="evidence" value="ECO:0007669"/>
    <property type="project" value="InterPro"/>
</dbReference>
<feature type="region of interest" description="Disordered" evidence="2">
    <location>
        <begin position="352"/>
        <end position="391"/>
    </location>
</feature>
<dbReference type="GO" id="GO:0003677">
    <property type="term" value="F:DNA binding"/>
    <property type="evidence" value="ECO:0007669"/>
    <property type="project" value="InterPro"/>
</dbReference>
<evidence type="ECO:0000313" key="6">
    <source>
        <dbReference type="Proteomes" id="UP000054359"/>
    </source>
</evidence>
<feature type="domain" description="Transposase Tc1-like" evidence="3">
    <location>
        <begin position="44"/>
        <end position="116"/>
    </location>
</feature>
<accession>A0A087TV67</accession>
<comment type="subcellular location">
    <subcellularLocation>
        <location evidence="1">Nucleus</location>
    </subcellularLocation>
</comment>
<dbReference type="SUPFAM" id="SSF54928">
    <property type="entry name" value="RNA-binding domain, RBD"/>
    <property type="match status" value="1"/>
</dbReference>
<dbReference type="Pfam" id="PF13358">
    <property type="entry name" value="DDE_3"/>
    <property type="match status" value="1"/>
</dbReference>
<dbReference type="Gene3D" id="3.30.70.330">
    <property type="match status" value="1"/>
</dbReference>
<dbReference type="InterPro" id="IPR036397">
    <property type="entry name" value="RNaseH_sf"/>
</dbReference>
<dbReference type="InterPro" id="IPR012677">
    <property type="entry name" value="Nucleotide-bd_a/b_plait_sf"/>
</dbReference>
<dbReference type="OrthoDB" id="10544275at2759"/>
<dbReference type="PANTHER" id="PTHR23022">
    <property type="entry name" value="TRANSPOSABLE ELEMENT-RELATED"/>
    <property type="match status" value="1"/>
</dbReference>
<keyword evidence="6" id="KW-1185">Reference proteome</keyword>
<dbReference type="NCBIfam" id="NF033545">
    <property type="entry name" value="transpos_IS630"/>
    <property type="match status" value="1"/>
</dbReference>
<dbReference type="EMBL" id="KK116882">
    <property type="protein sequence ID" value="KFM69006.1"/>
    <property type="molecule type" value="Genomic_DNA"/>
</dbReference>
<dbReference type="GO" id="GO:0005634">
    <property type="term" value="C:nucleus"/>
    <property type="evidence" value="ECO:0007669"/>
    <property type="project" value="UniProtKB-SubCell"/>
</dbReference>
<feature type="compositionally biased region" description="Polar residues" evidence="2">
    <location>
        <begin position="361"/>
        <end position="376"/>
    </location>
</feature>
<feature type="region of interest" description="Disordered" evidence="2">
    <location>
        <begin position="458"/>
        <end position="490"/>
    </location>
</feature>
<dbReference type="Gene3D" id="3.30.420.10">
    <property type="entry name" value="Ribonuclease H-like superfamily/Ribonuclease H"/>
    <property type="match status" value="1"/>
</dbReference>
<gene>
    <name evidence="5" type="ORF">X975_18471</name>
</gene>
<dbReference type="InterPro" id="IPR002492">
    <property type="entry name" value="Transposase_Tc1-like"/>
</dbReference>
<dbReference type="InterPro" id="IPR035979">
    <property type="entry name" value="RBD_domain_sf"/>
</dbReference>
<sequence length="658" mass="72743">METATCLNISRQTVSKLWKQFQNDGSVVRRPGQGRKRMTTASEDRYLALTARRNRKATARQLSSELAAATGTVASRQTIYRRLNEKGLYARKPRVCVLLSSQKKRDRFNWCKEHQNCTEHQWSHVLFTEESHFSLTGDSKRVYIWRESGTRNDPSNIAERDRFGSGGVMVWGGIMIDGRTPLHVFSSGSVTGQIYRDEVLDPYVRLFRGAYGPDFLFMDDNARPHRANLVDEFLESEDIKRIPWPPNSPDLNPIENLWDYLGRAIARIHPPPRDVNALKTALLEEWRLIPQTVVNNVISSLKTRCDMCVQNKRAAPQFKVFLGGLPPDVTETDIRNAMAKFGRIECKRAEPRDSYRRNAGQPYNTYQNSQNGSMKPSSFGPGSSAGYQTPGWNAPQQPYMMQGNTYGGYQNYNAPPVAPAYGSNSAPPYNSIPSAQYSQSSYPSYGTGTQYNYAQTPNASSYTQPAGRAYSQPPPVGYSNPAANSYSQAAPVPEAKAPNVSSAYGVASNAPSASGYGPPKAYTSTFPKAQTYASTDEDACNSKEFQASSMEAVPVSRRFYEGHGDQTKMGWLIHMANFSWHTPGLLHSASAVAMIVETSVANLMGCLCSQSNVSMPGLTHQPTSGGTSASHFYLHSAVCSRHPGCSHVDQNHLPLISD</sequence>
<dbReference type="InterPro" id="IPR047655">
    <property type="entry name" value="Transpos_IS630-like"/>
</dbReference>
<evidence type="ECO:0000259" key="4">
    <source>
        <dbReference type="Pfam" id="PF13358"/>
    </source>
</evidence>
<dbReference type="InterPro" id="IPR038717">
    <property type="entry name" value="Tc1-like_DDE_dom"/>
</dbReference>